<comment type="caution">
    <text evidence="6">The sequence shown here is derived from an EMBL/GenBank/DDBJ whole genome shotgun (WGS) entry which is preliminary data.</text>
</comment>
<dbReference type="PANTHER" id="PTHR45646">
    <property type="entry name" value="SERINE/THREONINE-PROTEIN KINASE DOA-RELATED"/>
    <property type="match status" value="1"/>
</dbReference>
<proteinExistence type="predicted"/>
<dbReference type="PROSITE" id="PS00108">
    <property type="entry name" value="PROTEIN_KINASE_ST"/>
    <property type="match status" value="1"/>
</dbReference>
<evidence type="ECO:0000256" key="4">
    <source>
        <dbReference type="ARBA" id="ARBA00022777"/>
    </source>
</evidence>
<dbReference type="Proteomes" id="UP000076837">
    <property type="component" value="Unassembled WGS sequence"/>
</dbReference>
<dbReference type="OrthoDB" id="5979581at2759"/>
<organism evidence="6 7">
    <name type="scientific">Didymella rabiei</name>
    <name type="common">Chickpea ascochyta blight fungus</name>
    <name type="synonym">Mycosphaerella rabiei</name>
    <dbReference type="NCBI Taxonomy" id="5454"/>
    <lineage>
        <taxon>Eukaryota</taxon>
        <taxon>Fungi</taxon>
        <taxon>Dikarya</taxon>
        <taxon>Ascomycota</taxon>
        <taxon>Pezizomycotina</taxon>
        <taxon>Dothideomycetes</taxon>
        <taxon>Pleosporomycetidae</taxon>
        <taxon>Pleosporales</taxon>
        <taxon>Pleosporineae</taxon>
        <taxon>Didymellaceae</taxon>
        <taxon>Ascochyta</taxon>
    </lineage>
</organism>
<keyword evidence="4" id="KW-0418">Kinase</keyword>
<dbReference type="GO" id="GO:0043484">
    <property type="term" value="P:regulation of RNA splicing"/>
    <property type="evidence" value="ECO:0007669"/>
    <property type="project" value="TreeGrafter"/>
</dbReference>
<evidence type="ECO:0000313" key="6">
    <source>
        <dbReference type="EMBL" id="KZM19304.1"/>
    </source>
</evidence>
<keyword evidence="5" id="KW-0067">ATP-binding</keyword>
<keyword evidence="7" id="KW-1185">Reference proteome</keyword>
<keyword evidence="2" id="KW-0808">Transferase</keyword>
<evidence type="ECO:0000256" key="1">
    <source>
        <dbReference type="ARBA" id="ARBA00022527"/>
    </source>
</evidence>
<sequence>MKSVLRSIKSLFRRAPWPRLTFPTTGFETISDDYIVEEEKFERFSEEAFYPVHIGEVFAARYQVVGKLGFGVTSTVWLTRDLPKRAYTTLKIYTRDRQNYKEFEMYKVLSETNPKHPGYRHIRTAQNKFTIPRAGGDHLCLVQKPMGDSLKDMLRRNPSRRFTTDLLRMSLIQLFLALDYVHSECKLVHTDIKLDNIFFETDDESIFEDFVRWEMLNPIVRKTGEHPVYGSRGFRCSKAIGGLVLGDFGAATRGDEIQSHTIQPSQLRCPEVLFGMNWSYPADIWNVGVMIWMCYEDSLLFRGKHPDGSGYKTAAHIAEVIAVLGPPPLEMLAQFPDSKSFFDDKGHWIADVPIPEDRSLESSEENLTGKEQEDFLEFVRCMLRWRPEDRLTARQLLDHPWLKAQDWRAKC</sequence>
<dbReference type="SUPFAM" id="SSF56112">
    <property type="entry name" value="Protein kinase-like (PK-like)"/>
    <property type="match status" value="1"/>
</dbReference>
<reference evidence="6 7" key="1">
    <citation type="journal article" date="2016" name="Sci. Rep.">
        <title>Draft genome sequencing and secretome analysis of fungal phytopathogen Ascochyta rabiei provides insight into the necrotrophic effector repertoire.</title>
        <authorList>
            <person name="Verma S."/>
            <person name="Gazara R.K."/>
            <person name="Nizam S."/>
            <person name="Parween S."/>
            <person name="Chattopadhyay D."/>
            <person name="Verma P.K."/>
        </authorList>
    </citation>
    <scope>NUCLEOTIDE SEQUENCE [LARGE SCALE GENOMIC DNA]</scope>
    <source>
        <strain evidence="6 7">ArDII</strain>
    </source>
</reference>
<dbReference type="InterPro" id="IPR051175">
    <property type="entry name" value="CLK_kinases"/>
</dbReference>
<dbReference type="EMBL" id="JYNV01000295">
    <property type="protein sequence ID" value="KZM19304.1"/>
    <property type="molecule type" value="Genomic_DNA"/>
</dbReference>
<evidence type="ECO:0000313" key="7">
    <source>
        <dbReference type="Proteomes" id="UP000076837"/>
    </source>
</evidence>
<dbReference type="PROSITE" id="PS50011">
    <property type="entry name" value="PROTEIN_KINASE_DOM"/>
    <property type="match status" value="1"/>
</dbReference>
<dbReference type="PANTHER" id="PTHR45646:SF11">
    <property type="entry name" value="SERINE_THREONINE-PROTEIN KINASE DOA"/>
    <property type="match status" value="1"/>
</dbReference>
<dbReference type="Pfam" id="PF00069">
    <property type="entry name" value="Pkinase"/>
    <property type="match status" value="1"/>
</dbReference>
<gene>
    <name evidence="6" type="ORF">ST47_g9518</name>
</gene>
<evidence type="ECO:0000256" key="2">
    <source>
        <dbReference type="ARBA" id="ARBA00022679"/>
    </source>
</evidence>
<dbReference type="SMART" id="SM00220">
    <property type="entry name" value="S_TKc"/>
    <property type="match status" value="1"/>
</dbReference>
<dbReference type="Gene3D" id="3.30.200.20">
    <property type="entry name" value="Phosphorylase Kinase, domain 1"/>
    <property type="match status" value="1"/>
</dbReference>
<name>A0A162X114_DIDRA</name>
<protein>
    <submittedName>
        <fullName evidence="6">ATP binding</fullName>
    </submittedName>
</protein>
<dbReference type="STRING" id="5454.A0A162X114"/>
<dbReference type="InterPro" id="IPR011009">
    <property type="entry name" value="Kinase-like_dom_sf"/>
</dbReference>
<accession>A0A162X114</accession>
<dbReference type="AlphaFoldDB" id="A0A162X114"/>
<dbReference type="InterPro" id="IPR000719">
    <property type="entry name" value="Prot_kinase_dom"/>
</dbReference>
<dbReference type="InterPro" id="IPR008271">
    <property type="entry name" value="Ser/Thr_kinase_AS"/>
</dbReference>
<keyword evidence="3" id="KW-0547">Nucleotide-binding</keyword>
<dbReference type="GO" id="GO:0004674">
    <property type="term" value="F:protein serine/threonine kinase activity"/>
    <property type="evidence" value="ECO:0007669"/>
    <property type="project" value="UniProtKB-KW"/>
</dbReference>
<evidence type="ECO:0000256" key="3">
    <source>
        <dbReference type="ARBA" id="ARBA00022741"/>
    </source>
</evidence>
<evidence type="ECO:0000256" key="5">
    <source>
        <dbReference type="ARBA" id="ARBA00022840"/>
    </source>
</evidence>
<keyword evidence="1" id="KW-0723">Serine/threonine-protein kinase</keyword>
<dbReference type="GO" id="GO:0005524">
    <property type="term" value="F:ATP binding"/>
    <property type="evidence" value="ECO:0007669"/>
    <property type="project" value="UniProtKB-KW"/>
</dbReference>
<dbReference type="GO" id="GO:0005634">
    <property type="term" value="C:nucleus"/>
    <property type="evidence" value="ECO:0007669"/>
    <property type="project" value="TreeGrafter"/>
</dbReference>
<dbReference type="Gene3D" id="1.10.510.10">
    <property type="entry name" value="Transferase(Phosphotransferase) domain 1"/>
    <property type="match status" value="1"/>
</dbReference>